<dbReference type="RefSeq" id="WP_141421939.1">
    <property type="nucleotide sequence ID" value="NZ_VIAR01000008.1"/>
</dbReference>
<dbReference type="SUPFAM" id="SSF53448">
    <property type="entry name" value="Nucleotide-diphospho-sugar transferases"/>
    <property type="match status" value="1"/>
</dbReference>
<sequence length="202" mass="23269">MKNKRLLLIFTKNPILGKCKTRLAKAVGEKLALEIYHYLLKHTANVAQKVEADKCVYYSENVEKNDYFSESEFQKKIQYGGNLGERMHNAFQEGFTEKYSQIIIIGSDMLAISAQEINRAFKHLEKYKYVIGPAQDGGYYLLGMRQLHPTVFRNKKWSSSSVFKETMRNLPTAETAVLEVKNDIDTIEDIDENSVLQKFINV</sequence>
<dbReference type="Proteomes" id="UP000317169">
    <property type="component" value="Unassembled WGS sequence"/>
</dbReference>
<evidence type="ECO:0000313" key="2">
    <source>
        <dbReference type="Proteomes" id="UP000317169"/>
    </source>
</evidence>
<keyword evidence="2" id="KW-1185">Reference proteome</keyword>
<dbReference type="OrthoDB" id="9798250at2"/>
<dbReference type="PANTHER" id="PTHR36529">
    <property type="entry name" value="SLL1095 PROTEIN"/>
    <property type="match status" value="1"/>
</dbReference>
<comment type="caution">
    <text evidence="1">The sequence shown here is derived from an EMBL/GenBank/DDBJ whole genome shotgun (WGS) entry which is preliminary data.</text>
</comment>
<dbReference type="PANTHER" id="PTHR36529:SF1">
    <property type="entry name" value="GLYCOSYLTRANSFERASE"/>
    <property type="match status" value="1"/>
</dbReference>
<dbReference type="NCBIfam" id="TIGR04282">
    <property type="entry name" value="glyco_like_cofC"/>
    <property type="match status" value="1"/>
</dbReference>
<proteinExistence type="predicted"/>
<dbReference type="Gene3D" id="3.90.550.10">
    <property type="entry name" value="Spore Coat Polysaccharide Biosynthesis Protein SpsA, Chain A"/>
    <property type="match status" value="1"/>
</dbReference>
<evidence type="ECO:0000313" key="1">
    <source>
        <dbReference type="EMBL" id="TQD38512.1"/>
    </source>
</evidence>
<dbReference type="GO" id="GO:0016740">
    <property type="term" value="F:transferase activity"/>
    <property type="evidence" value="ECO:0007669"/>
    <property type="project" value="UniProtKB-KW"/>
</dbReference>
<gene>
    <name evidence="1" type="ORF">FKR84_08820</name>
</gene>
<name>A0A507ZY34_9FLAO</name>
<protein>
    <submittedName>
        <fullName evidence="1">Glycosyltransferase</fullName>
    </submittedName>
</protein>
<dbReference type="InterPro" id="IPR029044">
    <property type="entry name" value="Nucleotide-diphossugar_trans"/>
</dbReference>
<dbReference type="EMBL" id="VIAR01000008">
    <property type="protein sequence ID" value="TQD38512.1"/>
    <property type="molecule type" value="Genomic_DNA"/>
</dbReference>
<reference evidence="1 2" key="1">
    <citation type="submission" date="2019-06" db="EMBL/GenBank/DDBJ databases">
        <title>Flavibacter putida gen. nov., sp. nov., a novel marine bacterium of the family Flavobacteriaceae isolated from coastal seawater.</title>
        <authorList>
            <person name="Feng X."/>
        </authorList>
    </citation>
    <scope>NUCLEOTIDE SEQUENCE [LARGE SCALE GENOMIC DNA]</scope>
    <source>
        <strain evidence="1 2">PLHSN227</strain>
    </source>
</reference>
<keyword evidence="1" id="KW-0808">Transferase</keyword>
<accession>A0A507ZY34</accession>
<organism evidence="1 2">
    <name type="scientific">Haloflavibacter putidus</name>
    <dbReference type="NCBI Taxonomy" id="2576776"/>
    <lineage>
        <taxon>Bacteria</taxon>
        <taxon>Pseudomonadati</taxon>
        <taxon>Bacteroidota</taxon>
        <taxon>Flavobacteriia</taxon>
        <taxon>Flavobacteriales</taxon>
        <taxon>Flavobacteriaceae</taxon>
        <taxon>Haloflavibacter</taxon>
    </lineage>
</organism>
<dbReference type="InterPro" id="IPR018641">
    <property type="entry name" value="Trfase_1_rSAM/seldom-assoc"/>
</dbReference>
<dbReference type="Pfam" id="PF09837">
    <property type="entry name" value="DUF2064"/>
    <property type="match status" value="1"/>
</dbReference>
<dbReference type="AlphaFoldDB" id="A0A507ZY34"/>